<evidence type="ECO:0000313" key="3">
    <source>
        <dbReference type="Proteomes" id="UP000199476"/>
    </source>
</evidence>
<protein>
    <submittedName>
        <fullName evidence="2">Putative two-component system response regulator</fullName>
    </submittedName>
</protein>
<dbReference type="OrthoDB" id="9804747at2"/>
<evidence type="ECO:0000313" key="2">
    <source>
        <dbReference type="EMBL" id="SDM18468.1"/>
    </source>
</evidence>
<dbReference type="InterPro" id="IPR003607">
    <property type="entry name" value="HD/PDEase_dom"/>
</dbReference>
<gene>
    <name evidence="2" type="ORF">SAMN04488692_12019</name>
</gene>
<dbReference type="AlphaFoldDB" id="A0A1G9R5E9"/>
<dbReference type="Proteomes" id="UP000199476">
    <property type="component" value="Unassembled WGS sequence"/>
</dbReference>
<organism evidence="2 3">
    <name type="scientific">Halarsenatibacter silvermanii</name>
    <dbReference type="NCBI Taxonomy" id="321763"/>
    <lineage>
        <taxon>Bacteria</taxon>
        <taxon>Bacillati</taxon>
        <taxon>Bacillota</taxon>
        <taxon>Clostridia</taxon>
        <taxon>Halanaerobiales</taxon>
        <taxon>Halarsenatibacteraceae</taxon>
        <taxon>Halarsenatibacter</taxon>
    </lineage>
</organism>
<reference evidence="2 3" key="1">
    <citation type="submission" date="2016-10" db="EMBL/GenBank/DDBJ databases">
        <authorList>
            <person name="de Groot N.N."/>
        </authorList>
    </citation>
    <scope>NUCLEOTIDE SEQUENCE [LARGE SCALE GENOMIC DNA]</scope>
    <source>
        <strain evidence="2 3">SLAS-1</strain>
    </source>
</reference>
<dbReference type="SMART" id="SM00471">
    <property type="entry name" value="HDc"/>
    <property type="match status" value="1"/>
</dbReference>
<dbReference type="Pfam" id="PF13487">
    <property type="entry name" value="HD_5"/>
    <property type="match status" value="1"/>
</dbReference>
<feature type="domain" description="HD-GYP" evidence="1">
    <location>
        <begin position="241"/>
        <end position="438"/>
    </location>
</feature>
<dbReference type="Pfam" id="PF10069">
    <property type="entry name" value="DICT"/>
    <property type="match status" value="1"/>
</dbReference>
<name>A0A1G9R5E9_9FIRM</name>
<dbReference type="Gene3D" id="1.10.3210.10">
    <property type="entry name" value="Hypothetical protein af1432"/>
    <property type="match status" value="1"/>
</dbReference>
<dbReference type="STRING" id="321763.SAMN04488692_12019"/>
<keyword evidence="3" id="KW-1185">Reference proteome</keyword>
<dbReference type="RefSeq" id="WP_089761266.1">
    <property type="nucleotide sequence ID" value="NZ_FNGO01000020.1"/>
</dbReference>
<dbReference type="SUPFAM" id="SSF109604">
    <property type="entry name" value="HD-domain/PDEase-like"/>
    <property type="match status" value="1"/>
</dbReference>
<dbReference type="PANTHER" id="PTHR45228:SF1">
    <property type="entry name" value="CYCLIC DI-GMP PHOSPHODIESTERASE TM_0186"/>
    <property type="match status" value="1"/>
</dbReference>
<dbReference type="PROSITE" id="PS51832">
    <property type="entry name" value="HD_GYP"/>
    <property type="match status" value="1"/>
</dbReference>
<evidence type="ECO:0000259" key="1">
    <source>
        <dbReference type="PROSITE" id="PS51832"/>
    </source>
</evidence>
<proteinExistence type="predicted"/>
<dbReference type="PANTHER" id="PTHR45228">
    <property type="entry name" value="CYCLIC DI-GMP PHOSPHODIESTERASE TM_0186-RELATED"/>
    <property type="match status" value="1"/>
</dbReference>
<dbReference type="InterPro" id="IPR019278">
    <property type="entry name" value="DICT_dom"/>
</dbReference>
<sequence length="491" mass="56593">MSALYQQLNDKFSSLRRENYNKSSLVAVSHAIEDVVMEHKLPACMYVFFQKNEFFASERDRYLKLDAVCSGLYLFADEFSPDLKVNFSESTHFFDIKEFSAKIRKDLLQEWAVIVDHPVHSMALVTQEMPDKQHMVGDSFRIFKGNLFFEKDIVRKSAEIIKGFIRQDYSPGFSERNFAGADEKEEKNNSFSCSHSFAEGENLRSDQIIEHFLSNALQGIEEKVNQLANQNVMLSFTLEENEKRTREIVKRLCFAAEYRDEDTALHLAKIGVFSTLAFSLVTSDEEKLERMYYASLMHDVGKIGIPDRILFKSGKLTDEEYEKIKEHPSIAGNILRGSDHELIKMAKRIACTHHERWDGEGYPRGLAGEEIPLEGRIVAIVDVFDALVSERVYKDSYPVEKAVAIMKDDRNKHFDGELLDLFLENLDQIISYKNKLEANFAGLPENEVASHYFRLHPEFSLLSAEEIPQYEDFIDRTQKDSSPPFNILFSD</sequence>
<dbReference type="CDD" id="cd00077">
    <property type="entry name" value="HDc"/>
    <property type="match status" value="1"/>
</dbReference>
<dbReference type="InterPro" id="IPR052020">
    <property type="entry name" value="Cyclic_di-GMP/3'3'-cGAMP_PDE"/>
</dbReference>
<dbReference type="EMBL" id="FNGO01000020">
    <property type="protein sequence ID" value="SDM18468.1"/>
    <property type="molecule type" value="Genomic_DNA"/>
</dbReference>
<accession>A0A1G9R5E9</accession>
<dbReference type="InterPro" id="IPR037522">
    <property type="entry name" value="HD_GYP_dom"/>
</dbReference>